<accession>A0ABQ8WGM1</accession>
<keyword evidence="2" id="KW-1185">Reference proteome</keyword>
<dbReference type="Proteomes" id="UP001220256">
    <property type="component" value="Unassembled WGS sequence"/>
</dbReference>
<name>A0ABQ8WGM1_PENCH</name>
<organism evidence="1 2">
    <name type="scientific">Penicillium chrysogenum</name>
    <name type="common">Penicillium notatum</name>
    <dbReference type="NCBI Taxonomy" id="5076"/>
    <lineage>
        <taxon>Eukaryota</taxon>
        <taxon>Fungi</taxon>
        <taxon>Dikarya</taxon>
        <taxon>Ascomycota</taxon>
        <taxon>Pezizomycotina</taxon>
        <taxon>Eurotiomycetes</taxon>
        <taxon>Eurotiomycetidae</taxon>
        <taxon>Eurotiales</taxon>
        <taxon>Aspergillaceae</taxon>
        <taxon>Penicillium</taxon>
        <taxon>Penicillium chrysogenum species complex</taxon>
    </lineage>
</organism>
<sequence length="101" mass="11808">MRGLASLRLYTTAVKPRKNIKQSIDQLLREMTTLQKKILKFITTARLLFRTIKHPEFKELLPLRLARHLWQSLDTSSTGTRITMKFFLDLSISRDHILGLS</sequence>
<proteinExistence type="predicted"/>
<evidence type="ECO:0000313" key="1">
    <source>
        <dbReference type="EMBL" id="KAJ5264744.1"/>
    </source>
</evidence>
<gene>
    <name evidence="1" type="ORF">N7505_007537</name>
</gene>
<comment type="caution">
    <text evidence="1">The sequence shown here is derived from an EMBL/GenBank/DDBJ whole genome shotgun (WGS) entry which is preliminary data.</text>
</comment>
<evidence type="ECO:0000313" key="2">
    <source>
        <dbReference type="Proteomes" id="UP001220256"/>
    </source>
</evidence>
<dbReference type="EMBL" id="JAPVEB010000004">
    <property type="protein sequence ID" value="KAJ5264744.1"/>
    <property type="molecule type" value="Genomic_DNA"/>
</dbReference>
<reference evidence="1 2" key="1">
    <citation type="journal article" date="2023" name="IMA Fungus">
        <title>Comparative genomic study of the Penicillium genus elucidates a diverse pangenome and 15 lateral gene transfer events.</title>
        <authorList>
            <person name="Petersen C."/>
            <person name="Sorensen T."/>
            <person name="Nielsen M.R."/>
            <person name="Sondergaard T.E."/>
            <person name="Sorensen J.L."/>
            <person name="Fitzpatrick D.A."/>
            <person name="Frisvad J.C."/>
            <person name="Nielsen K.L."/>
        </authorList>
    </citation>
    <scope>NUCLEOTIDE SEQUENCE [LARGE SCALE GENOMIC DNA]</scope>
    <source>
        <strain evidence="1 2">IBT 3361</strain>
    </source>
</reference>
<protein>
    <submittedName>
        <fullName evidence="1">Uncharacterized protein</fullName>
    </submittedName>
</protein>